<dbReference type="HOGENOM" id="CLU_130333_1_1_9"/>
<dbReference type="PIRSF" id="PIRSF006639">
    <property type="entry name" value="UCP006639_pph"/>
    <property type="match status" value="1"/>
</dbReference>
<protein>
    <submittedName>
        <fullName evidence="2">MazG family protein</fullName>
    </submittedName>
</protein>
<dbReference type="Gene3D" id="1.10.287.1080">
    <property type="entry name" value="MazG-like"/>
    <property type="match status" value="1"/>
</dbReference>
<proteinExistence type="predicted"/>
<gene>
    <name evidence="2" type="ordered locus">LMM7_0091</name>
</gene>
<dbReference type="CDD" id="cd11541">
    <property type="entry name" value="NTP-PPase_u4"/>
    <property type="match status" value="1"/>
</dbReference>
<name>A0A0E0URS1_LISMM</name>
<dbReference type="SUPFAM" id="SSF101386">
    <property type="entry name" value="all-alpha NTP pyrophosphatases"/>
    <property type="match status" value="1"/>
</dbReference>
<dbReference type="InterPro" id="IPR004518">
    <property type="entry name" value="MazG-like_dom"/>
</dbReference>
<dbReference type="Pfam" id="PF03819">
    <property type="entry name" value="MazG"/>
    <property type="match status" value="1"/>
</dbReference>
<accession>A0A0E0URS1</accession>
<feature type="domain" description="NTP pyrophosphohydrolase MazG-like" evidence="1">
    <location>
        <begin position="39"/>
        <end position="109"/>
    </location>
</feature>
<organism evidence="2 3">
    <name type="scientific">Listeria monocytogenes serotype 4a (strain M7)</name>
    <dbReference type="NCBI Taxonomy" id="1030009"/>
    <lineage>
        <taxon>Bacteria</taxon>
        <taxon>Bacillati</taxon>
        <taxon>Bacillota</taxon>
        <taxon>Bacilli</taxon>
        <taxon>Bacillales</taxon>
        <taxon>Listeriaceae</taxon>
        <taxon>Listeria</taxon>
    </lineage>
</organism>
<sequence>MKGGDSVNNEMTLNEYQRKSMRTNIAHGEGDTMGLLNYALGAAGEAGEVADIIKKHAFHGHELNRQDLISELGDVMWYVSQLAVILGISLEEIAKNNVTKLEARYPNGFSEKDSINRKEDA</sequence>
<dbReference type="PATRIC" id="fig|1030009.3.peg.87"/>
<evidence type="ECO:0000313" key="2">
    <source>
        <dbReference type="EMBL" id="AEH91097.1"/>
    </source>
</evidence>
<dbReference type="AlphaFoldDB" id="A0A0E0URS1"/>
<reference evidence="2 3" key="1">
    <citation type="journal article" date="2011" name="J. Bacteriol.">
        <title>Genome sequence of the nonpathogenic Listeria monocytogenes serovar 4a strain M7.</title>
        <authorList>
            <person name="Chen J."/>
            <person name="Xia Y."/>
            <person name="Cheng C."/>
            <person name="Fang C."/>
            <person name="Shan Y."/>
            <person name="Jin G."/>
            <person name="Fang W."/>
        </authorList>
    </citation>
    <scope>NUCLEOTIDE SEQUENCE [LARGE SCALE GENOMIC DNA]</scope>
    <source>
        <strain evidence="2 3">M7</strain>
    </source>
</reference>
<evidence type="ECO:0000259" key="1">
    <source>
        <dbReference type="Pfam" id="PF03819"/>
    </source>
</evidence>
<dbReference type="Proteomes" id="UP000000486">
    <property type="component" value="Chromosome"/>
</dbReference>
<dbReference type="InterPro" id="IPR011379">
    <property type="entry name" value="MazG-related_GP37"/>
</dbReference>
<dbReference type="KEGG" id="lmq:LMM7_0091"/>
<dbReference type="EMBL" id="CP002816">
    <property type="protein sequence ID" value="AEH91097.1"/>
    <property type="molecule type" value="Genomic_DNA"/>
</dbReference>
<evidence type="ECO:0000313" key="3">
    <source>
        <dbReference type="Proteomes" id="UP000000486"/>
    </source>
</evidence>